<comment type="caution">
    <text evidence="1">The sequence shown here is derived from an EMBL/GenBank/DDBJ whole genome shotgun (WGS) entry which is preliminary data.</text>
</comment>
<organism evidence="1">
    <name type="scientific">marine sediment metagenome</name>
    <dbReference type="NCBI Taxonomy" id="412755"/>
    <lineage>
        <taxon>unclassified sequences</taxon>
        <taxon>metagenomes</taxon>
        <taxon>ecological metagenomes</taxon>
    </lineage>
</organism>
<accession>A0A0F9BG38</accession>
<dbReference type="EMBL" id="LAZR01037931">
    <property type="protein sequence ID" value="KKL20884.1"/>
    <property type="molecule type" value="Genomic_DNA"/>
</dbReference>
<proteinExistence type="predicted"/>
<reference evidence="1" key="1">
    <citation type="journal article" date="2015" name="Nature">
        <title>Complex archaea that bridge the gap between prokaryotes and eukaryotes.</title>
        <authorList>
            <person name="Spang A."/>
            <person name="Saw J.H."/>
            <person name="Jorgensen S.L."/>
            <person name="Zaremba-Niedzwiedzka K."/>
            <person name="Martijn J."/>
            <person name="Lind A.E."/>
            <person name="van Eijk R."/>
            <person name="Schleper C."/>
            <person name="Guy L."/>
            <person name="Ettema T.J."/>
        </authorList>
    </citation>
    <scope>NUCLEOTIDE SEQUENCE</scope>
</reference>
<protein>
    <recommendedName>
        <fullName evidence="2">Tail terminator</fullName>
    </recommendedName>
</protein>
<evidence type="ECO:0000313" key="1">
    <source>
        <dbReference type="EMBL" id="KKL20884.1"/>
    </source>
</evidence>
<gene>
    <name evidence="1" type="ORF">LCGC14_2451000</name>
</gene>
<dbReference type="AlphaFoldDB" id="A0A0F9BG38"/>
<name>A0A0F9BG38_9ZZZZ</name>
<evidence type="ECO:0008006" key="2">
    <source>
        <dbReference type="Google" id="ProtNLM"/>
    </source>
</evidence>
<sequence length="138" mass="15538">MVEDLVVYLNTELGLVYGTNVFRGPKARLPRGDGPYLTIIETLGLAPEGTHNAVDYPAYVRPSAQLLFRSTDHEDARVLAQQVWDLLQPVRNKFINGTWWRELNVQSEPFDLTPDEEGRARIAFAIDVVKRTSPATSL</sequence>